<dbReference type="EMBL" id="PDUD01000009">
    <property type="protein sequence ID" value="PHN07657.1"/>
    <property type="molecule type" value="Genomic_DNA"/>
</dbReference>
<sequence length="170" mass="18646">MEVSEKNEIVVVDKNENVRSEDYGFPFYQKGTTYGLTAGAIMGAISLIISSLVGEDNVGWDFVKYLALGLVLGQLLNKYKSFLPSGKVFKDGMVLGMFTSFVAAVTMAAINLVVSLFGLESGVLQKFGLEVNSFMDSVMINGLMIFECLVFGLILTFVWLQLLKDEKPAE</sequence>
<feature type="transmembrane region" description="Helical" evidence="1">
    <location>
        <begin position="33"/>
        <end position="52"/>
    </location>
</feature>
<keyword evidence="3" id="KW-1185">Reference proteome</keyword>
<evidence type="ECO:0000256" key="1">
    <source>
        <dbReference type="SAM" id="Phobius"/>
    </source>
</evidence>
<keyword evidence="1" id="KW-0472">Membrane</keyword>
<evidence type="ECO:0000313" key="3">
    <source>
        <dbReference type="Proteomes" id="UP000223913"/>
    </source>
</evidence>
<reference evidence="2 3" key="1">
    <citation type="submission" date="2017-10" db="EMBL/GenBank/DDBJ databases">
        <title>The draft genome sequence of Lewinella nigricans NBRC 102662.</title>
        <authorList>
            <person name="Wang K."/>
        </authorList>
    </citation>
    <scope>NUCLEOTIDE SEQUENCE [LARGE SCALE GENOMIC DNA]</scope>
    <source>
        <strain evidence="2 3">NBRC 102662</strain>
    </source>
</reference>
<evidence type="ECO:0000313" key="2">
    <source>
        <dbReference type="EMBL" id="PHN07657.1"/>
    </source>
</evidence>
<keyword evidence="1" id="KW-0812">Transmembrane</keyword>
<comment type="caution">
    <text evidence="2">The sequence shown here is derived from an EMBL/GenBank/DDBJ whole genome shotgun (WGS) entry which is preliminary data.</text>
</comment>
<accession>A0A2D0NGP7</accession>
<feature type="transmembrane region" description="Helical" evidence="1">
    <location>
        <begin position="97"/>
        <end position="119"/>
    </location>
</feature>
<feature type="transmembrane region" description="Helical" evidence="1">
    <location>
        <begin position="139"/>
        <end position="160"/>
    </location>
</feature>
<dbReference type="Proteomes" id="UP000223913">
    <property type="component" value="Unassembled WGS sequence"/>
</dbReference>
<protein>
    <recommendedName>
        <fullName evidence="4">DUF4199 domain-containing protein</fullName>
    </recommendedName>
</protein>
<gene>
    <name evidence="2" type="ORF">CRP01_06040</name>
</gene>
<keyword evidence="1" id="KW-1133">Transmembrane helix</keyword>
<name>A0A2D0NGP7_FLAN2</name>
<evidence type="ECO:0008006" key="4">
    <source>
        <dbReference type="Google" id="ProtNLM"/>
    </source>
</evidence>
<proteinExistence type="predicted"/>
<dbReference type="AlphaFoldDB" id="A0A2D0NGP7"/>
<dbReference type="RefSeq" id="WP_099149105.1">
    <property type="nucleotide sequence ID" value="NZ_PDUD01000009.1"/>
</dbReference>
<organism evidence="2 3">
    <name type="scientific">Flavilitoribacter nigricans (strain ATCC 23147 / DSM 23189 / NBRC 102662 / NCIMB 1420 / SS-2)</name>
    <name type="common">Lewinella nigricans</name>
    <dbReference type="NCBI Taxonomy" id="1122177"/>
    <lineage>
        <taxon>Bacteria</taxon>
        <taxon>Pseudomonadati</taxon>
        <taxon>Bacteroidota</taxon>
        <taxon>Saprospiria</taxon>
        <taxon>Saprospirales</taxon>
        <taxon>Lewinellaceae</taxon>
        <taxon>Flavilitoribacter</taxon>
    </lineage>
</organism>
<dbReference type="OrthoDB" id="1494050at2"/>